<dbReference type="Gene3D" id="3.90.180.10">
    <property type="entry name" value="Medium-chain alcohol dehydrogenases, catalytic domain"/>
    <property type="match status" value="1"/>
</dbReference>
<dbReference type="Proteomes" id="UP000091956">
    <property type="component" value="Unassembled WGS sequence"/>
</dbReference>
<reference evidence="4 5" key="1">
    <citation type="submission" date="2016-03" db="EMBL/GenBank/DDBJ databases">
        <title>Comparative genomics of Pseudogymnoascus destructans, the fungus causing white-nose syndrome of bats.</title>
        <authorList>
            <person name="Palmer J.M."/>
            <person name="Drees K.P."/>
            <person name="Foster J.T."/>
            <person name="Lindner D.L."/>
        </authorList>
    </citation>
    <scope>NUCLEOTIDE SEQUENCE [LARGE SCALE GENOMIC DNA]</scope>
    <source>
        <strain evidence="4 5">UAMH 10579</strain>
    </source>
</reference>
<dbReference type="SUPFAM" id="SSF51735">
    <property type="entry name" value="NAD(P)-binding Rossmann-fold domains"/>
    <property type="match status" value="1"/>
</dbReference>
<dbReference type="CDD" id="cd08249">
    <property type="entry name" value="enoyl_reductase_like"/>
    <property type="match status" value="1"/>
</dbReference>
<evidence type="ECO:0000313" key="4">
    <source>
        <dbReference type="EMBL" id="OBT91720.1"/>
    </source>
</evidence>
<sequence>MKEVIVHPRPTLHTVIHDIPVPSPGPDEVVIEVIVAGSNVKDWLHITTQGLSVNSGDDIAGTISALGENVEATGEFSIGDRVAAFHPMLMPGGAYAEYATAPAHTVFKLPRGTSFEEAATIPLVTLTAALSLFRRQGLPPPWSPRTSSMEPVPLIIYGASSALGSFAIKLAKIANIHPIIAICGGSKNYVTTLLDSAKGDTLVDYREGIDSMKAAVRVALGPLDAKHALDAISANATWIPLSQMLSSSGSQMSVTSGGNKYDDAEIPAGVEIKYTYVGTAHYGAYKTGMPKQPIDKESVEGDVEFAYLFVRYLSRLLAKGRFEGHPYEVIPGGLDGVARGLQKLKNGEARGFKYVYRISETSG</sequence>
<dbReference type="SMART" id="SM00829">
    <property type="entry name" value="PKS_ER"/>
    <property type="match status" value="1"/>
</dbReference>
<keyword evidence="5" id="KW-1185">Reference proteome</keyword>
<dbReference type="InterPro" id="IPR036291">
    <property type="entry name" value="NAD(P)-bd_dom_sf"/>
</dbReference>
<keyword evidence="2" id="KW-0560">Oxidoreductase</keyword>
<protein>
    <recommendedName>
        <fullName evidence="3">Enoyl reductase (ER) domain-containing protein</fullName>
    </recommendedName>
</protein>
<evidence type="ECO:0000256" key="2">
    <source>
        <dbReference type="ARBA" id="ARBA00023002"/>
    </source>
</evidence>
<dbReference type="GeneID" id="28843625"/>
<dbReference type="PANTHER" id="PTHR45348">
    <property type="entry name" value="HYPOTHETICAL OXIDOREDUCTASE (EUROFUNG)"/>
    <property type="match status" value="1"/>
</dbReference>
<dbReference type="STRING" id="342668.A0A1B8G7B6"/>
<dbReference type="AlphaFoldDB" id="A0A1B8G7B6"/>
<dbReference type="InterPro" id="IPR020843">
    <property type="entry name" value="ER"/>
</dbReference>
<dbReference type="Gene3D" id="3.40.50.720">
    <property type="entry name" value="NAD(P)-binding Rossmann-like Domain"/>
    <property type="match status" value="1"/>
</dbReference>
<dbReference type="EMBL" id="KV460282">
    <property type="protein sequence ID" value="OBT91720.1"/>
    <property type="molecule type" value="Genomic_DNA"/>
</dbReference>
<dbReference type="Pfam" id="PF08240">
    <property type="entry name" value="ADH_N"/>
    <property type="match status" value="1"/>
</dbReference>
<proteinExistence type="inferred from homology"/>
<accession>A0A1B8G7B6</accession>
<dbReference type="GO" id="GO:0016651">
    <property type="term" value="F:oxidoreductase activity, acting on NAD(P)H"/>
    <property type="evidence" value="ECO:0007669"/>
    <property type="project" value="InterPro"/>
</dbReference>
<evidence type="ECO:0000313" key="5">
    <source>
        <dbReference type="Proteomes" id="UP000091956"/>
    </source>
</evidence>
<dbReference type="InterPro" id="IPR011032">
    <property type="entry name" value="GroES-like_sf"/>
</dbReference>
<dbReference type="RefSeq" id="XP_018125453.1">
    <property type="nucleotide sequence ID" value="XM_018279642.2"/>
</dbReference>
<dbReference type="InterPro" id="IPR013154">
    <property type="entry name" value="ADH-like_N"/>
</dbReference>
<name>A0A1B8G7B6_9PEZI</name>
<feature type="domain" description="Enoyl reductase (ER)" evidence="3">
    <location>
        <begin position="7"/>
        <end position="349"/>
    </location>
</feature>
<dbReference type="OrthoDB" id="3233595at2759"/>
<evidence type="ECO:0000259" key="3">
    <source>
        <dbReference type="SMART" id="SM00829"/>
    </source>
</evidence>
<evidence type="ECO:0000256" key="1">
    <source>
        <dbReference type="ARBA" id="ARBA00008072"/>
    </source>
</evidence>
<dbReference type="SUPFAM" id="SSF50129">
    <property type="entry name" value="GroES-like"/>
    <property type="match status" value="1"/>
</dbReference>
<comment type="similarity">
    <text evidence="1">Belongs to the zinc-containing alcohol dehydrogenase family.</text>
</comment>
<organism evidence="4 5">
    <name type="scientific">Pseudogymnoascus verrucosus</name>
    <dbReference type="NCBI Taxonomy" id="342668"/>
    <lineage>
        <taxon>Eukaryota</taxon>
        <taxon>Fungi</taxon>
        <taxon>Dikarya</taxon>
        <taxon>Ascomycota</taxon>
        <taxon>Pezizomycotina</taxon>
        <taxon>Leotiomycetes</taxon>
        <taxon>Thelebolales</taxon>
        <taxon>Thelebolaceae</taxon>
        <taxon>Pseudogymnoascus</taxon>
    </lineage>
</organism>
<dbReference type="InterPro" id="IPR047122">
    <property type="entry name" value="Trans-enoyl_RdTase-like"/>
</dbReference>
<dbReference type="PANTHER" id="PTHR45348:SF5">
    <property type="entry name" value="OXIDOREDUCTASE, PUTATIVE (AFU_ORTHOLOGUE AFUA_8G01420)-RELATED"/>
    <property type="match status" value="1"/>
</dbReference>
<gene>
    <name evidence="4" type="ORF">VE01_10239</name>
</gene>
<reference evidence="5" key="2">
    <citation type="journal article" date="2018" name="Nat. Commun.">
        <title>Extreme sensitivity to ultraviolet light in the fungal pathogen causing white-nose syndrome of bats.</title>
        <authorList>
            <person name="Palmer J.M."/>
            <person name="Drees K.P."/>
            <person name="Foster J.T."/>
            <person name="Lindner D.L."/>
        </authorList>
    </citation>
    <scope>NUCLEOTIDE SEQUENCE [LARGE SCALE GENOMIC DNA]</scope>
    <source>
        <strain evidence="5">UAMH 10579</strain>
    </source>
</reference>